<dbReference type="Pfam" id="PF07282">
    <property type="entry name" value="Cas12f1-like_TNB"/>
    <property type="match status" value="1"/>
</dbReference>
<gene>
    <name evidence="11" type="ORF">Mia14_0310</name>
</gene>
<dbReference type="PANTHER" id="PTHR30405">
    <property type="entry name" value="TRANSPOSASE"/>
    <property type="match status" value="1"/>
</dbReference>
<keyword evidence="6" id="KW-0238">DNA-binding</keyword>
<dbReference type="NCBIfam" id="NF040570">
    <property type="entry name" value="guided_TnpB"/>
    <property type="match status" value="1"/>
</dbReference>
<dbReference type="Pfam" id="PF12323">
    <property type="entry name" value="HTH_OrfB_IS605"/>
    <property type="match status" value="1"/>
</dbReference>
<reference evidence="11 12" key="1">
    <citation type="journal article" date="2017" name="Nat. Commun.">
        <title>'ARMAN' archaea depend on association with euryarchaeal host in culture and in situ.</title>
        <authorList>
            <person name="Golyshina O."/>
            <person name="Toshchakov S."/>
            <person name="Makarova K."/>
            <person name="Gavrilov S."/>
            <person name="Korzhenkov A."/>
            <person name="La Cono V."/>
            <person name="Arcadi E."/>
            <person name="Nechitaylo T."/>
            <person name="Ferrer M."/>
            <person name="Kublanov I."/>
            <person name="Wolf Y."/>
            <person name="Yakimov M."/>
            <person name="Golyshin P."/>
            <person name="Slesarev A."/>
            <person name="Kozyavkin S."/>
        </authorList>
    </citation>
    <scope>NUCLEOTIDE SEQUENCE [LARGE SCALE GENOMIC DNA]</scope>
    <source>
        <strain evidence="11 12">Mia14</strain>
    </source>
</reference>
<evidence type="ECO:0000259" key="8">
    <source>
        <dbReference type="Pfam" id="PF01385"/>
    </source>
</evidence>
<dbReference type="InterPro" id="IPR001959">
    <property type="entry name" value="Transposase"/>
</dbReference>
<dbReference type="AlphaFoldDB" id="A0A218NME4"/>
<dbReference type="GO" id="GO:0032196">
    <property type="term" value="P:transposition"/>
    <property type="evidence" value="ECO:0007669"/>
    <property type="project" value="UniProtKB-KW"/>
</dbReference>
<organism evidence="11 12">
    <name type="scientific">Candidatus Mancarchaeum acidiphilum</name>
    <dbReference type="NCBI Taxonomy" id="1920749"/>
    <lineage>
        <taxon>Archaea</taxon>
        <taxon>Candidatus Micrarchaeota</taxon>
        <taxon>Candidatus Mancarchaeum</taxon>
    </lineage>
</organism>
<evidence type="ECO:0000256" key="4">
    <source>
        <dbReference type="ARBA" id="ARBA00022723"/>
    </source>
</evidence>
<dbReference type="EMBL" id="CP019964">
    <property type="protein sequence ID" value="ASI13637.1"/>
    <property type="molecule type" value="Genomic_DNA"/>
</dbReference>
<evidence type="ECO:0000313" key="12">
    <source>
        <dbReference type="Proteomes" id="UP000197679"/>
    </source>
</evidence>
<feature type="domain" description="Cas12f1-like TNB" evidence="9">
    <location>
        <begin position="297"/>
        <end position="362"/>
    </location>
</feature>
<dbReference type="PANTHER" id="PTHR30405:SF11">
    <property type="entry name" value="RNA-GUIDED DNA ENDONUCLEASE RV2885C-RELATED"/>
    <property type="match status" value="1"/>
</dbReference>
<accession>A0A218NME4</accession>
<evidence type="ECO:0000313" key="11">
    <source>
        <dbReference type="EMBL" id="ASI13637.1"/>
    </source>
</evidence>
<keyword evidence="7" id="KW-0233">DNA recombination</keyword>
<dbReference type="Proteomes" id="UP000197679">
    <property type="component" value="Chromosome"/>
</dbReference>
<evidence type="ECO:0000256" key="1">
    <source>
        <dbReference type="ARBA" id="ARBA00008761"/>
    </source>
</evidence>
<comment type="similarity">
    <text evidence="2">In the N-terminal section; belongs to the transposase 2 family.</text>
</comment>
<keyword evidence="12" id="KW-1185">Reference proteome</keyword>
<dbReference type="KEGG" id="marh:Mia14_0310"/>
<dbReference type="InterPro" id="IPR021027">
    <property type="entry name" value="Transposase_put_HTH"/>
</dbReference>
<dbReference type="NCBIfam" id="TIGR01766">
    <property type="entry name" value="IS200/IS605 family accessory protein TnpB-like domain"/>
    <property type="match status" value="1"/>
</dbReference>
<dbReference type="InterPro" id="IPR051399">
    <property type="entry name" value="RNA-guided_DNA_endo/Transpos"/>
</dbReference>
<keyword evidence="4" id="KW-0479">Metal-binding</keyword>
<dbReference type="Pfam" id="PF01385">
    <property type="entry name" value="OrfB_IS605"/>
    <property type="match status" value="1"/>
</dbReference>
<evidence type="ECO:0000256" key="2">
    <source>
        <dbReference type="ARBA" id="ARBA00011044"/>
    </source>
</evidence>
<dbReference type="GO" id="GO:0006310">
    <property type="term" value="P:DNA recombination"/>
    <property type="evidence" value="ECO:0007669"/>
    <property type="project" value="UniProtKB-KW"/>
</dbReference>
<proteinExistence type="inferred from homology"/>
<evidence type="ECO:0000256" key="7">
    <source>
        <dbReference type="ARBA" id="ARBA00023172"/>
    </source>
</evidence>
<evidence type="ECO:0000256" key="3">
    <source>
        <dbReference type="ARBA" id="ARBA00022578"/>
    </source>
</evidence>
<evidence type="ECO:0000259" key="9">
    <source>
        <dbReference type="Pfam" id="PF07282"/>
    </source>
</evidence>
<sequence length="406" mass="46542">MFCMKTAYKYRAYPSKEQKGTLNRQMYLSKELYNLLLEKSKSYYKETGKTLTEFRMNGWITKLKKEKPEFAEIHSQVLQNISKRVSDAYKHFFLRCKEKKQGKKVKAGFPRYKKFVSSLTYPQTNGFKIEKKKVELSKIGRINFVNHRNIEGGIKTLNIKKTKSQEWYITIAVEKEDKPFISNGKPKIGIDLGIMQYVALSDNTILQNAKITKHQRKHSRVLQQNISRKEKGSSNRRKAVARFARYSEHISRIRLDCIHKISNELVNSYSFIAYEDLEINNMVKNHRYAKSISESSWGNFTQLLQYKAESAGCVAMKVNPQYTSMTCSKCGNVQSMSISQRIFVCEKCGMSMDRDVNAAQNILKRALDSISPTTEGHSGSQACRDDIRPSAGEAVAYEAGTIQVAS</sequence>
<comment type="similarity">
    <text evidence="1">In the C-terminal section; belongs to the transposase 35 family.</text>
</comment>
<dbReference type="GO" id="GO:0003677">
    <property type="term" value="F:DNA binding"/>
    <property type="evidence" value="ECO:0007669"/>
    <property type="project" value="UniProtKB-KW"/>
</dbReference>
<keyword evidence="3" id="KW-0815">Transposition</keyword>
<evidence type="ECO:0000256" key="5">
    <source>
        <dbReference type="ARBA" id="ARBA00022833"/>
    </source>
</evidence>
<feature type="domain" description="Transposase putative helix-turn-helix" evidence="10">
    <location>
        <begin position="4"/>
        <end position="49"/>
    </location>
</feature>
<dbReference type="GO" id="GO:0046872">
    <property type="term" value="F:metal ion binding"/>
    <property type="evidence" value="ECO:0007669"/>
    <property type="project" value="UniProtKB-KW"/>
</dbReference>
<name>A0A218NME4_9ARCH</name>
<evidence type="ECO:0000256" key="6">
    <source>
        <dbReference type="ARBA" id="ARBA00023125"/>
    </source>
</evidence>
<feature type="domain" description="Probable transposase IS891/IS1136/IS1341" evidence="8">
    <location>
        <begin position="171"/>
        <end position="285"/>
    </location>
</feature>
<dbReference type="InterPro" id="IPR010095">
    <property type="entry name" value="Cas12f1-like_TNB"/>
</dbReference>
<keyword evidence="5" id="KW-0862">Zinc</keyword>
<protein>
    <submittedName>
        <fullName evidence="11">IS200/IS605 family transposase OrfB</fullName>
    </submittedName>
</protein>
<evidence type="ECO:0000259" key="10">
    <source>
        <dbReference type="Pfam" id="PF12323"/>
    </source>
</evidence>